<keyword evidence="4" id="KW-0804">Transcription</keyword>
<evidence type="ECO:0000256" key="6">
    <source>
        <dbReference type="SAM" id="MobiDB-lite"/>
    </source>
</evidence>
<keyword evidence="2" id="KW-0805">Transcription regulation</keyword>
<evidence type="ECO:0000259" key="8">
    <source>
        <dbReference type="PROSITE" id="PS51293"/>
    </source>
</evidence>
<dbReference type="PROSITE" id="PS51294">
    <property type="entry name" value="HTH_MYB"/>
    <property type="match status" value="1"/>
</dbReference>
<dbReference type="NCBIfam" id="TIGR01557">
    <property type="entry name" value="myb_SHAQKYF"/>
    <property type="match status" value="1"/>
</dbReference>
<dbReference type="PROSITE" id="PS50090">
    <property type="entry name" value="MYB_LIKE"/>
    <property type="match status" value="1"/>
</dbReference>
<evidence type="ECO:0000313" key="11">
    <source>
        <dbReference type="Proteomes" id="UP001058974"/>
    </source>
</evidence>
<dbReference type="SMART" id="SM00717">
    <property type="entry name" value="SANT"/>
    <property type="match status" value="1"/>
</dbReference>
<dbReference type="InterPro" id="IPR006447">
    <property type="entry name" value="Myb_dom_plants"/>
</dbReference>
<dbReference type="InterPro" id="IPR009057">
    <property type="entry name" value="Homeodomain-like_sf"/>
</dbReference>
<dbReference type="PANTHER" id="PTHR44042">
    <property type="entry name" value="DUPLICATED HOMEODOMAIN-LIKE SUPERFAMILY PROTEIN-RELATED"/>
    <property type="match status" value="1"/>
</dbReference>
<dbReference type="SUPFAM" id="SSF46689">
    <property type="entry name" value="Homeodomain-like"/>
    <property type="match status" value="1"/>
</dbReference>
<dbReference type="GO" id="GO:0005634">
    <property type="term" value="C:nucleus"/>
    <property type="evidence" value="ECO:0007669"/>
    <property type="project" value="UniProtKB-SubCell"/>
</dbReference>
<accession>A0A9D5B462</accession>
<dbReference type="EMBL" id="JAMSHJ010000003">
    <property type="protein sequence ID" value="KAI5429605.1"/>
    <property type="molecule type" value="Genomic_DNA"/>
</dbReference>
<evidence type="ECO:0008006" key="12">
    <source>
        <dbReference type="Google" id="ProtNLM"/>
    </source>
</evidence>
<dbReference type="PROSITE" id="PS51293">
    <property type="entry name" value="SANT"/>
    <property type="match status" value="1"/>
</dbReference>
<feature type="compositionally biased region" description="Basic and acidic residues" evidence="6">
    <location>
        <begin position="22"/>
        <end position="32"/>
    </location>
</feature>
<feature type="domain" description="Myb-like" evidence="7">
    <location>
        <begin position="24"/>
        <end position="76"/>
    </location>
</feature>
<feature type="domain" description="SANT" evidence="8">
    <location>
        <begin position="32"/>
        <end position="80"/>
    </location>
</feature>
<evidence type="ECO:0000256" key="2">
    <source>
        <dbReference type="ARBA" id="ARBA00023015"/>
    </source>
</evidence>
<dbReference type="Proteomes" id="UP001058974">
    <property type="component" value="Chromosome 3"/>
</dbReference>
<dbReference type="Pfam" id="PF00249">
    <property type="entry name" value="Myb_DNA-binding"/>
    <property type="match status" value="1"/>
</dbReference>
<feature type="domain" description="HTH myb-type" evidence="9">
    <location>
        <begin position="24"/>
        <end position="80"/>
    </location>
</feature>
<dbReference type="GO" id="GO:0003677">
    <property type="term" value="F:DNA binding"/>
    <property type="evidence" value="ECO:0007669"/>
    <property type="project" value="UniProtKB-KW"/>
</dbReference>
<evidence type="ECO:0000259" key="9">
    <source>
        <dbReference type="PROSITE" id="PS51294"/>
    </source>
</evidence>
<dbReference type="InterPro" id="IPR017884">
    <property type="entry name" value="SANT_dom"/>
</dbReference>
<evidence type="ECO:0000256" key="1">
    <source>
        <dbReference type="ARBA" id="ARBA00004123"/>
    </source>
</evidence>
<feature type="region of interest" description="Disordered" evidence="6">
    <location>
        <begin position="12"/>
        <end position="32"/>
    </location>
</feature>
<protein>
    <recommendedName>
        <fullName evidence="12">MYB transcription factor</fullName>
    </recommendedName>
</protein>
<dbReference type="PANTHER" id="PTHR44042:SF58">
    <property type="entry name" value="DUPLICATED HOMEODOMAIN-LIKE SUPERFAMILY PROTEIN"/>
    <property type="match status" value="1"/>
</dbReference>
<dbReference type="FunFam" id="1.10.10.60:FF:000009">
    <property type="entry name" value="transcription factor MYB1R1"/>
    <property type="match status" value="1"/>
</dbReference>
<proteinExistence type="predicted"/>
<evidence type="ECO:0000256" key="3">
    <source>
        <dbReference type="ARBA" id="ARBA00023125"/>
    </source>
</evidence>
<comment type="subcellular location">
    <subcellularLocation>
        <location evidence="1">Nucleus</location>
    </subcellularLocation>
</comment>
<evidence type="ECO:0000313" key="10">
    <source>
        <dbReference type="EMBL" id="KAI5429605.1"/>
    </source>
</evidence>
<keyword evidence="5" id="KW-0539">Nucleus</keyword>
<organism evidence="10 11">
    <name type="scientific">Pisum sativum</name>
    <name type="common">Garden pea</name>
    <name type="synonym">Lathyrus oleraceus</name>
    <dbReference type="NCBI Taxonomy" id="3888"/>
    <lineage>
        <taxon>Eukaryota</taxon>
        <taxon>Viridiplantae</taxon>
        <taxon>Streptophyta</taxon>
        <taxon>Embryophyta</taxon>
        <taxon>Tracheophyta</taxon>
        <taxon>Spermatophyta</taxon>
        <taxon>Magnoliopsida</taxon>
        <taxon>eudicotyledons</taxon>
        <taxon>Gunneridae</taxon>
        <taxon>Pentapetalae</taxon>
        <taxon>rosids</taxon>
        <taxon>fabids</taxon>
        <taxon>Fabales</taxon>
        <taxon>Fabaceae</taxon>
        <taxon>Papilionoideae</taxon>
        <taxon>50 kb inversion clade</taxon>
        <taxon>NPAAA clade</taxon>
        <taxon>Hologalegina</taxon>
        <taxon>IRL clade</taxon>
        <taxon>Fabeae</taxon>
        <taxon>Lathyrus</taxon>
    </lineage>
</organism>
<dbReference type="Gramene" id="Psat03G0425200-T2">
    <property type="protein sequence ID" value="KAI5429605.1"/>
    <property type="gene ID" value="KIW84_034252"/>
</dbReference>
<sequence>MFVLLKQFCSVGGKRSGSTRPSEQERKKGVPWTEEEHRQFLLGLKKYGKGDWRNISRNFVTTRTPTQVASHAQKYFIRQVSGGKDKRRSSIHDITVVNLQETKSPSSEPSLDHSIKVANQQQNHKSFGMVKQEYDWKSQDEGVPFVFNSTKGNVFVAPLCGISSHESKSPRRNVLRGTHHGYQFSPFETMLQMQSMQHQ</sequence>
<evidence type="ECO:0000256" key="4">
    <source>
        <dbReference type="ARBA" id="ARBA00023163"/>
    </source>
</evidence>
<comment type="caution">
    <text evidence="10">The sequence shown here is derived from an EMBL/GenBank/DDBJ whole genome shotgun (WGS) entry which is preliminary data.</text>
</comment>
<dbReference type="AlphaFoldDB" id="A0A9D5B462"/>
<keyword evidence="11" id="KW-1185">Reference proteome</keyword>
<dbReference type="InterPro" id="IPR017930">
    <property type="entry name" value="Myb_dom"/>
</dbReference>
<evidence type="ECO:0000259" key="7">
    <source>
        <dbReference type="PROSITE" id="PS50090"/>
    </source>
</evidence>
<dbReference type="InterPro" id="IPR001005">
    <property type="entry name" value="SANT/Myb"/>
</dbReference>
<dbReference type="Gene3D" id="1.10.10.60">
    <property type="entry name" value="Homeodomain-like"/>
    <property type="match status" value="1"/>
</dbReference>
<keyword evidence="3" id="KW-0238">DNA-binding</keyword>
<gene>
    <name evidence="10" type="ORF">KIW84_034252</name>
</gene>
<name>A0A9D5B462_PEA</name>
<reference evidence="10 11" key="1">
    <citation type="journal article" date="2022" name="Nat. Genet.">
        <title>Improved pea reference genome and pan-genome highlight genomic features and evolutionary characteristics.</title>
        <authorList>
            <person name="Yang T."/>
            <person name="Liu R."/>
            <person name="Luo Y."/>
            <person name="Hu S."/>
            <person name="Wang D."/>
            <person name="Wang C."/>
            <person name="Pandey M.K."/>
            <person name="Ge S."/>
            <person name="Xu Q."/>
            <person name="Li N."/>
            <person name="Li G."/>
            <person name="Huang Y."/>
            <person name="Saxena R.K."/>
            <person name="Ji Y."/>
            <person name="Li M."/>
            <person name="Yan X."/>
            <person name="He Y."/>
            <person name="Liu Y."/>
            <person name="Wang X."/>
            <person name="Xiang C."/>
            <person name="Varshney R.K."/>
            <person name="Ding H."/>
            <person name="Gao S."/>
            <person name="Zong X."/>
        </authorList>
    </citation>
    <scope>NUCLEOTIDE SEQUENCE [LARGE SCALE GENOMIC DNA]</scope>
    <source>
        <strain evidence="10 11">cv. Zhongwan 6</strain>
    </source>
</reference>
<dbReference type="CDD" id="cd00167">
    <property type="entry name" value="SANT"/>
    <property type="match status" value="1"/>
</dbReference>
<evidence type="ECO:0000256" key="5">
    <source>
        <dbReference type="ARBA" id="ARBA00023242"/>
    </source>
</evidence>